<feature type="region of interest" description="Disordered" evidence="1">
    <location>
        <begin position="1"/>
        <end position="30"/>
    </location>
</feature>
<feature type="compositionally biased region" description="Basic and acidic residues" evidence="1">
    <location>
        <begin position="1"/>
        <end position="15"/>
    </location>
</feature>
<comment type="caution">
    <text evidence="2">The sequence shown here is derived from an EMBL/GenBank/DDBJ whole genome shotgun (WGS) entry which is preliminary data.</text>
</comment>
<dbReference type="AlphaFoldDB" id="A0A371HU29"/>
<dbReference type="STRING" id="157652.A0A371HU29"/>
<accession>A0A371HU29</accession>
<organism evidence="2 3">
    <name type="scientific">Mucuna pruriens</name>
    <name type="common">Velvet bean</name>
    <name type="synonym">Dolichos pruriens</name>
    <dbReference type="NCBI Taxonomy" id="157652"/>
    <lineage>
        <taxon>Eukaryota</taxon>
        <taxon>Viridiplantae</taxon>
        <taxon>Streptophyta</taxon>
        <taxon>Embryophyta</taxon>
        <taxon>Tracheophyta</taxon>
        <taxon>Spermatophyta</taxon>
        <taxon>Magnoliopsida</taxon>
        <taxon>eudicotyledons</taxon>
        <taxon>Gunneridae</taxon>
        <taxon>Pentapetalae</taxon>
        <taxon>rosids</taxon>
        <taxon>fabids</taxon>
        <taxon>Fabales</taxon>
        <taxon>Fabaceae</taxon>
        <taxon>Papilionoideae</taxon>
        <taxon>50 kb inversion clade</taxon>
        <taxon>NPAAA clade</taxon>
        <taxon>indigoferoid/millettioid clade</taxon>
        <taxon>Phaseoleae</taxon>
        <taxon>Mucuna</taxon>
    </lineage>
</organism>
<dbReference type="Pfam" id="PF14223">
    <property type="entry name" value="Retrotran_gag_2"/>
    <property type="match status" value="1"/>
</dbReference>
<gene>
    <name evidence="2" type="ORF">CR513_09837</name>
</gene>
<dbReference type="EMBL" id="QJKJ01001726">
    <property type="protein sequence ID" value="RDY06214.1"/>
    <property type="molecule type" value="Genomic_DNA"/>
</dbReference>
<reference evidence="2" key="1">
    <citation type="submission" date="2018-05" db="EMBL/GenBank/DDBJ databases">
        <title>Draft genome of Mucuna pruriens seed.</title>
        <authorList>
            <person name="Nnadi N.E."/>
            <person name="Vos R."/>
            <person name="Hasami M.H."/>
            <person name="Devisetty U.K."/>
            <person name="Aguiy J.C."/>
        </authorList>
    </citation>
    <scope>NUCLEOTIDE SEQUENCE [LARGE SCALE GENOMIC DNA]</scope>
    <source>
        <strain evidence="2">JCA_2017</strain>
    </source>
</reference>
<feature type="non-terminal residue" evidence="2">
    <location>
        <position position="134"/>
    </location>
</feature>
<proteinExistence type="predicted"/>
<evidence type="ECO:0000313" key="2">
    <source>
        <dbReference type="EMBL" id="RDY06214.1"/>
    </source>
</evidence>
<dbReference type="OrthoDB" id="1072921at2759"/>
<evidence type="ECO:0000256" key="1">
    <source>
        <dbReference type="SAM" id="MobiDB-lite"/>
    </source>
</evidence>
<keyword evidence="3" id="KW-1185">Reference proteome</keyword>
<dbReference type="PANTHER" id="PTHR35317">
    <property type="entry name" value="OS04G0629600 PROTEIN"/>
    <property type="match status" value="1"/>
</dbReference>
<sequence>YVREKKETKGYERKPISKLTKKPSNTKIASNDSLPLPPIFARENYHLWATKMRISLKAQSLWDIVEKGENPAIVQIRNHNDEMVKEGKELAIIHAALHDDVFIKILTLKSAKEAWDKLKEEFQRSEKKKKECKC</sequence>
<dbReference type="PANTHER" id="PTHR35317:SF23">
    <property type="entry name" value="OS04G0629600 PROTEIN"/>
    <property type="match status" value="1"/>
</dbReference>
<name>A0A371HU29_MUCPR</name>
<protein>
    <submittedName>
        <fullName evidence="2">Uncharacterized protein</fullName>
    </submittedName>
</protein>
<feature type="non-terminal residue" evidence="2">
    <location>
        <position position="1"/>
    </location>
</feature>
<evidence type="ECO:0000313" key="3">
    <source>
        <dbReference type="Proteomes" id="UP000257109"/>
    </source>
</evidence>
<dbReference type="Proteomes" id="UP000257109">
    <property type="component" value="Unassembled WGS sequence"/>
</dbReference>